<dbReference type="PANTHER" id="PTHR43736">
    <property type="entry name" value="ADP-RIBOSE PYROPHOSPHATASE"/>
    <property type="match status" value="1"/>
</dbReference>
<dbReference type="PROSITE" id="PS51462">
    <property type="entry name" value="NUDIX"/>
    <property type="match status" value="1"/>
</dbReference>
<dbReference type="RefSeq" id="WP_227323888.1">
    <property type="nucleotide sequence ID" value="NZ_JAESVB010000027.1"/>
</dbReference>
<evidence type="ECO:0000313" key="5">
    <source>
        <dbReference type="EMBL" id="MCB8878243.1"/>
    </source>
</evidence>
<name>A0A963YXY9_9PROT</name>
<comment type="cofactor">
    <cofactor evidence="1">
        <name>Mg(2+)</name>
        <dbReference type="ChEBI" id="CHEBI:18420"/>
    </cofactor>
</comment>
<comment type="similarity">
    <text evidence="3">Belongs to the Nudix hydrolase family.</text>
</comment>
<dbReference type="PRINTS" id="PR00502">
    <property type="entry name" value="NUDIXFAMILY"/>
</dbReference>
<dbReference type="Gene3D" id="3.90.79.10">
    <property type="entry name" value="Nucleoside Triphosphate Pyrophosphohydrolase"/>
    <property type="match status" value="1"/>
</dbReference>
<dbReference type="InterPro" id="IPR020476">
    <property type="entry name" value="Nudix_hydrolase"/>
</dbReference>
<evidence type="ECO:0000256" key="3">
    <source>
        <dbReference type="RuleBase" id="RU003476"/>
    </source>
</evidence>
<dbReference type="PANTHER" id="PTHR43736:SF1">
    <property type="entry name" value="DIHYDRONEOPTERIN TRIPHOSPHATE DIPHOSPHATASE"/>
    <property type="match status" value="1"/>
</dbReference>
<proteinExistence type="inferred from homology"/>
<dbReference type="PROSITE" id="PS00893">
    <property type="entry name" value="NUDIX_BOX"/>
    <property type="match status" value="1"/>
</dbReference>
<dbReference type="SUPFAM" id="SSF55811">
    <property type="entry name" value="Nudix"/>
    <property type="match status" value="1"/>
</dbReference>
<keyword evidence="6" id="KW-1185">Reference proteome</keyword>
<sequence>MNAIETPKSKPLDRPIAASIAVVVRGNEVLLVRRANSPDIGRWGFPGGKTELGETIQACAMRELREETGIEADATSTFTAVDVFDHDKEGKLRHHFILAAVLCRWVKGEPVAADDALEAAWFALDKLDGTSLALSLDVVRVAQEAAMLAQKLGWEECA</sequence>
<evidence type="ECO:0000259" key="4">
    <source>
        <dbReference type="PROSITE" id="PS51462"/>
    </source>
</evidence>
<accession>A0A963YXY9</accession>
<evidence type="ECO:0000256" key="2">
    <source>
        <dbReference type="ARBA" id="ARBA00022801"/>
    </source>
</evidence>
<gene>
    <name evidence="5" type="ORF">ASILVAE211_23875</name>
</gene>
<protein>
    <submittedName>
        <fullName evidence="5">NUDIX hydrolase</fullName>
    </submittedName>
</protein>
<feature type="domain" description="Nudix hydrolase" evidence="4">
    <location>
        <begin position="13"/>
        <end position="146"/>
    </location>
</feature>
<evidence type="ECO:0000256" key="1">
    <source>
        <dbReference type="ARBA" id="ARBA00001946"/>
    </source>
</evidence>
<comment type="caution">
    <text evidence="5">The sequence shown here is derived from an EMBL/GenBank/DDBJ whole genome shotgun (WGS) entry which is preliminary data.</text>
</comment>
<dbReference type="InterPro" id="IPR020084">
    <property type="entry name" value="NUDIX_hydrolase_CS"/>
</dbReference>
<dbReference type="InterPro" id="IPR000086">
    <property type="entry name" value="NUDIX_hydrolase_dom"/>
</dbReference>
<dbReference type="Proteomes" id="UP000708298">
    <property type="component" value="Unassembled WGS sequence"/>
</dbReference>
<evidence type="ECO:0000313" key="6">
    <source>
        <dbReference type="Proteomes" id="UP000708298"/>
    </source>
</evidence>
<keyword evidence="2 3" id="KW-0378">Hydrolase</keyword>
<dbReference type="AlphaFoldDB" id="A0A963YXY9"/>
<dbReference type="CDD" id="cd04673">
    <property type="entry name" value="NUDIX_ADPRase"/>
    <property type="match status" value="1"/>
</dbReference>
<dbReference type="Pfam" id="PF00293">
    <property type="entry name" value="NUDIX"/>
    <property type="match status" value="1"/>
</dbReference>
<reference evidence="5" key="1">
    <citation type="journal article" date="2021" name="Microorganisms">
        <title>Acidisoma silvae sp. nov. and Acidisomacellulosilytica sp. nov., Two Acidophilic Bacteria Isolated from Decaying Wood, Hydrolyzing Cellulose and Producing Poly-3-hydroxybutyrate.</title>
        <authorList>
            <person name="Mieszkin S."/>
            <person name="Pouder E."/>
            <person name="Uroz S."/>
            <person name="Simon-Colin C."/>
            <person name="Alain K."/>
        </authorList>
    </citation>
    <scope>NUCLEOTIDE SEQUENCE</scope>
    <source>
        <strain evidence="5">HW T2.11</strain>
    </source>
</reference>
<dbReference type="GO" id="GO:0016787">
    <property type="term" value="F:hydrolase activity"/>
    <property type="evidence" value="ECO:0007669"/>
    <property type="project" value="UniProtKB-KW"/>
</dbReference>
<organism evidence="5 6">
    <name type="scientific">Acidisoma silvae</name>
    <dbReference type="NCBI Taxonomy" id="2802396"/>
    <lineage>
        <taxon>Bacteria</taxon>
        <taxon>Pseudomonadati</taxon>
        <taxon>Pseudomonadota</taxon>
        <taxon>Alphaproteobacteria</taxon>
        <taxon>Acetobacterales</taxon>
        <taxon>Acidocellaceae</taxon>
        <taxon>Acidisoma</taxon>
    </lineage>
</organism>
<reference evidence="5" key="2">
    <citation type="submission" date="2021-01" db="EMBL/GenBank/DDBJ databases">
        <authorList>
            <person name="Mieszkin S."/>
            <person name="Pouder E."/>
            <person name="Alain K."/>
        </authorList>
    </citation>
    <scope>NUCLEOTIDE SEQUENCE</scope>
    <source>
        <strain evidence="5">HW T2.11</strain>
    </source>
</reference>
<dbReference type="InterPro" id="IPR015797">
    <property type="entry name" value="NUDIX_hydrolase-like_dom_sf"/>
</dbReference>
<dbReference type="EMBL" id="JAESVB010000027">
    <property type="protein sequence ID" value="MCB8878243.1"/>
    <property type="molecule type" value="Genomic_DNA"/>
</dbReference>